<feature type="region of interest" description="Disordered" evidence="1">
    <location>
        <begin position="159"/>
        <end position="218"/>
    </location>
</feature>
<reference evidence="2" key="1">
    <citation type="submission" date="2022-11" db="UniProtKB">
        <authorList>
            <consortium name="EnsemblMetazoa"/>
        </authorList>
    </citation>
    <scope>IDENTIFICATION</scope>
</reference>
<accession>A0A914BG70</accession>
<proteinExistence type="predicted"/>
<evidence type="ECO:0000256" key="1">
    <source>
        <dbReference type="SAM" id="MobiDB-lite"/>
    </source>
</evidence>
<dbReference type="RefSeq" id="XP_038074870.1">
    <property type="nucleotide sequence ID" value="XM_038218942.1"/>
</dbReference>
<organism evidence="2 3">
    <name type="scientific">Patiria miniata</name>
    <name type="common">Bat star</name>
    <name type="synonym">Asterina miniata</name>
    <dbReference type="NCBI Taxonomy" id="46514"/>
    <lineage>
        <taxon>Eukaryota</taxon>
        <taxon>Metazoa</taxon>
        <taxon>Echinodermata</taxon>
        <taxon>Eleutherozoa</taxon>
        <taxon>Asterozoa</taxon>
        <taxon>Asteroidea</taxon>
        <taxon>Valvatacea</taxon>
        <taxon>Valvatida</taxon>
        <taxon>Asterinidae</taxon>
        <taxon>Patiria</taxon>
    </lineage>
</organism>
<feature type="compositionally biased region" description="Polar residues" evidence="1">
    <location>
        <begin position="159"/>
        <end position="172"/>
    </location>
</feature>
<protein>
    <submittedName>
        <fullName evidence="2">Uncharacterized protein</fullName>
    </submittedName>
</protein>
<dbReference type="Proteomes" id="UP000887568">
    <property type="component" value="Unplaced"/>
</dbReference>
<feature type="compositionally biased region" description="Basic and acidic residues" evidence="1">
    <location>
        <begin position="175"/>
        <end position="191"/>
    </location>
</feature>
<dbReference type="PANTHER" id="PTHR47773:SF1">
    <property type="entry name" value="C2H2-TYPE DOMAIN-CONTAINING PROTEIN"/>
    <property type="match status" value="1"/>
</dbReference>
<dbReference type="AlphaFoldDB" id="A0A914BG70"/>
<name>A0A914BG70_PATMI</name>
<evidence type="ECO:0000313" key="3">
    <source>
        <dbReference type="Proteomes" id="UP000887568"/>
    </source>
</evidence>
<dbReference type="OrthoDB" id="10072098at2759"/>
<dbReference type="GeneID" id="119742772"/>
<dbReference type="PANTHER" id="PTHR47773">
    <property type="entry name" value="SI:DKEY-9I5.2-RELATED"/>
    <property type="match status" value="1"/>
</dbReference>
<dbReference type="EnsemblMetazoa" id="XM_038218942.1">
    <property type="protein sequence ID" value="XP_038074870.1"/>
    <property type="gene ID" value="LOC119742772"/>
</dbReference>
<evidence type="ECO:0000313" key="2">
    <source>
        <dbReference type="EnsemblMetazoa" id="XP_038074870.1"/>
    </source>
</evidence>
<keyword evidence="3" id="KW-1185">Reference proteome</keyword>
<sequence>MTIKEHFFVSRLVVFNETFASVKEDGDFVILWHEAISGRLGVDVASTNIKCVNLCETDIVIFWADNCTGQNKNWALYTVLYLLGFSRLQESYKRIVDRVRDDPVLSGVDIPLPNINAKSITAFFSRQDNRSNFLATAQPKVTTHRKVLSLQPMPAASKLHQSLPSPSYTQVQYKDVPHESGKRLDAKRQLEFDAPETPDLTELPPQSSASTEPKFPRRICPKSTAFPGSSGVPILLVVPSQPMAQSVSLQPASSSVPFICQPPPPPPTKQARSLPNPSTKPCAACHAPKCGGLCKRYTPSKAKTVGSNQKIFTFCPTTNKSTTTGFEEVYDNYEHFKRVVDEELEGRKSTDTRNY</sequence>